<evidence type="ECO:0000256" key="16">
    <source>
        <dbReference type="ARBA" id="ARBA00023136"/>
    </source>
</evidence>
<comment type="catalytic activity">
    <reaction evidence="2 20">
        <text>a 1,2-diacyl-sn-glycero-3-phosphocholine + H2O = a 1-acyl-sn-glycero-3-phosphocholine + a fatty acid + H(+)</text>
        <dbReference type="Rhea" id="RHEA:15801"/>
        <dbReference type="ChEBI" id="CHEBI:15377"/>
        <dbReference type="ChEBI" id="CHEBI:15378"/>
        <dbReference type="ChEBI" id="CHEBI:28868"/>
        <dbReference type="ChEBI" id="CHEBI:57643"/>
        <dbReference type="ChEBI" id="CHEBI:58168"/>
        <dbReference type="EC" id="3.1.1.4"/>
    </reaction>
</comment>
<feature type="binding site" description="in dimeric form" evidence="19">
    <location>
        <position position="238"/>
    </location>
    <ligand>
        <name>Ca(2+)</name>
        <dbReference type="ChEBI" id="CHEBI:29108"/>
        <label>1</label>
    </ligand>
</feature>
<keyword evidence="9" id="KW-0812">Transmembrane</keyword>
<dbReference type="PANTHER" id="PTHR40457:SF1">
    <property type="entry name" value="PHOSPHOLIPASE A1"/>
    <property type="match status" value="1"/>
</dbReference>
<evidence type="ECO:0000313" key="22">
    <source>
        <dbReference type="EMBL" id="TCO75464.1"/>
    </source>
</evidence>
<comment type="similarity">
    <text evidence="3 20">Belongs to the phospholipase A1 family.</text>
</comment>
<keyword evidence="13 19" id="KW-0106">Calcium</keyword>
<dbReference type="GO" id="GO:0008970">
    <property type="term" value="F:phospholipase A1 activity"/>
    <property type="evidence" value="ECO:0007669"/>
    <property type="project" value="UniProtKB-EC"/>
</dbReference>
<evidence type="ECO:0000256" key="14">
    <source>
        <dbReference type="ARBA" id="ARBA00022963"/>
    </source>
</evidence>
<comment type="cofactor">
    <cofactor evidence="20">
        <name>Ca(2+)</name>
        <dbReference type="ChEBI" id="CHEBI:29108"/>
    </cofactor>
    <text evidence="20">Binds 1 Ca(2+) ion per monomer. In the dimeric form the Ca(2+) is bound by different amino acids with binding of each Ca(2+) shared with ligands coming from each monomer. The Ca(2+) ion may have a role in catalysis.</text>
</comment>
<evidence type="ECO:0000256" key="11">
    <source>
        <dbReference type="ARBA" id="ARBA00022729"/>
    </source>
</evidence>
<evidence type="ECO:0000256" key="8">
    <source>
        <dbReference type="ARBA" id="ARBA00022452"/>
    </source>
</evidence>
<accession>A0A4R2KPH9</accession>
<name>A0A4R2KPH9_9GAMM</name>
<comment type="caution">
    <text evidence="22">The sequence shown here is derived from an EMBL/GenBank/DDBJ whole genome shotgun (WGS) entry which is preliminary data.</text>
</comment>
<dbReference type="CDD" id="cd00541">
    <property type="entry name" value="OMPLA"/>
    <property type="match status" value="1"/>
</dbReference>
<dbReference type="EC" id="3.1.1.32" evidence="5 20"/>
<dbReference type="GO" id="GO:0005509">
    <property type="term" value="F:calcium ion binding"/>
    <property type="evidence" value="ECO:0007669"/>
    <property type="project" value="TreeGrafter"/>
</dbReference>
<evidence type="ECO:0000256" key="13">
    <source>
        <dbReference type="ARBA" id="ARBA00022837"/>
    </source>
</evidence>
<dbReference type="GO" id="GO:0009279">
    <property type="term" value="C:cell outer membrane"/>
    <property type="evidence" value="ECO:0007669"/>
    <property type="project" value="UniProtKB-SubCell"/>
</dbReference>
<evidence type="ECO:0000256" key="12">
    <source>
        <dbReference type="ARBA" id="ARBA00022801"/>
    </source>
</evidence>
<sequence>MADNATRLACFDALAASLNANHTNGVVPVTAVRGDRNPTDMGDTAGSDGSVRNGTETPPAQPGLARQRMNVQSAIADLPWAVLPYHRNYLLPVTWNNSLNREPWQNLFPGEGLQQEEAKFQISFKALAVRDILGEGTHLWAAYTQESWWQVYNSDLSSPFRETNYQPEIMFTVDNDKSAFGFTNTQLGLSFNHQSNGRSQILSRSWNRVIASADFERDAALVRLRAWYRVPESREKDDNPAIWNTMGYGDITLAWRNDQHEFSVLARNNLRGGDDSKGAIQLDWSFPISRRFRGYVQYFNGYGESLIDYDARSHRLGIGITLTDLL</sequence>
<evidence type="ECO:0000256" key="6">
    <source>
        <dbReference type="ARBA" id="ARBA00013278"/>
    </source>
</evidence>
<dbReference type="Gene3D" id="2.40.230.10">
    <property type="entry name" value="Phospholipase A1"/>
    <property type="match status" value="1"/>
</dbReference>
<keyword evidence="16" id="KW-0472">Membrane</keyword>
<feature type="region of interest" description="Disordered" evidence="21">
    <location>
        <begin position="30"/>
        <end position="63"/>
    </location>
</feature>
<dbReference type="EC" id="3.1.1.4" evidence="6 20"/>
<keyword evidence="15 20" id="KW-0443">Lipid metabolism</keyword>
<evidence type="ECO:0000313" key="23">
    <source>
        <dbReference type="Proteomes" id="UP000294980"/>
    </source>
</evidence>
<comment type="catalytic activity">
    <reaction evidence="1 20">
        <text>a 1,2-diacyl-sn-glycero-3-phosphocholine + H2O = a 2-acyl-sn-glycero-3-phosphocholine + a fatty acid + H(+)</text>
        <dbReference type="Rhea" id="RHEA:18689"/>
        <dbReference type="ChEBI" id="CHEBI:15377"/>
        <dbReference type="ChEBI" id="CHEBI:15378"/>
        <dbReference type="ChEBI" id="CHEBI:28868"/>
        <dbReference type="ChEBI" id="CHEBI:57643"/>
        <dbReference type="ChEBI" id="CHEBI:57875"/>
        <dbReference type="EC" id="3.1.1.32"/>
    </reaction>
</comment>
<proteinExistence type="inferred from homology"/>
<dbReference type="Proteomes" id="UP000294980">
    <property type="component" value="Unassembled WGS sequence"/>
</dbReference>
<dbReference type="InterPro" id="IPR036541">
    <property type="entry name" value="PLipase_A1_sf"/>
</dbReference>
<evidence type="ECO:0000256" key="9">
    <source>
        <dbReference type="ARBA" id="ARBA00022692"/>
    </source>
</evidence>
<feature type="active site" description="Proton acceptor" evidence="18">
    <location>
        <position position="193"/>
    </location>
</feature>
<dbReference type="PRINTS" id="PR01486">
    <property type="entry name" value="PHPHLIPASEA1"/>
</dbReference>
<feature type="binding site" description="in dimeric form" evidence="19">
    <location>
        <position position="157"/>
    </location>
    <ligand>
        <name>Ca(2+)</name>
        <dbReference type="ChEBI" id="CHEBI:29108"/>
        <label>1</label>
    </ligand>
</feature>
<keyword evidence="23" id="KW-1185">Reference proteome</keyword>
<dbReference type="PANTHER" id="PTHR40457">
    <property type="entry name" value="PHOSPHOLIPASE A1"/>
    <property type="match status" value="1"/>
</dbReference>
<comment type="subcellular location">
    <subcellularLocation>
        <location evidence="20">Cell outer membrane</location>
        <topology evidence="20">Multi-pass membrane protein</topology>
    </subcellularLocation>
    <text evidence="20">One of the very few enzymes located there.</text>
</comment>
<organism evidence="22 23">
    <name type="scientific">Chromatocurvus halotolerans</name>
    <dbReference type="NCBI Taxonomy" id="1132028"/>
    <lineage>
        <taxon>Bacteria</taxon>
        <taxon>Pseudomonadati</taxon>
        <taxon>Pseudomonadota</taxon>
        <taxon>Gammaproteobacteria</taxon>
        <taxon>Cellvibrionales</taxon>
        <taxon>Halieaceae</taxon>
        <taxon>Chromatocurvus</taxon>
    </lineage>
</organism>
<feature type="binding site" description="in dimeric form" evidence="19">
    <location>
        <position position="203"/>
    </location>
    <ligand>
        <name>Ca(2+)</name>
        <dbReference type="ChEBI" id="CHEBI:29108"/>
        <label>1</label>
    </ligand>
</feature>
<gene>
    <name evidence="22" type="ORF">EV688_10830</name>
</gene>
<evidence type="ECO:0000256" key="21">
    <source>
        <dbReference type="SAM" id="MobiDB-lite"/>
    </source>
</evidence>
<keyword evidence="14 20" id="KW-0442">Lipid degradation</keyword>
<dbReference type="SUPFAM" id="SSF56931">
    <property type="entry name" value="Outer membrane phospholipase A (OMPLA)"/>
    <property type="match status" value="1"/>
</dbReference>
<keyword evidence="10 19" id="KW-0479">Metal-binding</keyword>
<dbReference type="GO" id="GO:0016042">
    <property type="term" value="P:lipid catabolic process"/>
    <property type="evidence" value="ECO:0007669"/>
    <property type="project" value="UniProtKB-KW"/>
</dbReference>
<dbReference type="AlphaFoldDB" id="A0A4R2KPH9"/>
<evidence type="ECO:0000256" key="2">
    <source>
        <dbReference type="ARBA" id="ARBA00001604"/>
    </source>
</evidence>
<protein>
    <recommendedName>
        <fullName evidence="7 20">Phospholipase A1</fullName>
        <ecNumber evidence="5 20">3.1.1.32</ecNumber>
        <ecNumber evidence="6 20">3.1.1.4</ecNumber>
    </recommendedName>
    <alternativeName>
        <fullName evidence="20">Phosphatidylcholine 1-acylhydrolase</fullName>
    </alternativeName>
</protein>
<keyword evidence="8" id="KW-1134">Transmembrane beta strand</keyword>
<reference evidence="22 23" key="1">
    <citation type="submission" date="2019-03" db="EMBL/GenBank/DDBJ databases">
        <title>Genomic Encyclopedia of Type Strains, Phase IV (KMG-IV): sequencing the most valuable type-strain genomes for metagenomic binning, comparative biology and taxonomic classification.</title>
        <authorList>
            <person name="Goeker M."/>
        </authorList>
    </citation>
    <scope>NUCLEOTIDE SEQUENCE [LARGE SCALE GENOMIC DNA]</scope>
    <source>
        <strain evidence="22 23">DSM 23344</strain>
    </source>
</reference>
<dbReference type="InterPro" id="IPR003187">
    <property type="entry name" value="PLipase_A1"/>
</dbReference>
<dbReference type="Pfam" id="PF02253">
    <property type="entry name" value="PLA1"/>
    <property type="match status" value="1"/>
</dbReference>
<dbReference type="GO" id="GO:0004623">
    <property type="term" value="F:phospholipase A2 activity"/>
    <property type="evidence" value="ECO:0007669"/>
    <property type="project" value="UniProtKB-EC"/>
</dbReference>
<evidence type="ECO:0000256" key="7">
    <source>
        <dbReference type="ARBA" id="ARBA00021726"/>
    </source>
</evidence>
<evidence type="ECO:0000256" key="17">
    <source>
        <dbReference type="ARBA" id="ARBA00023237"/>
    </source>
</evidence>
<keyword evidence="17 20" id="KW-0998">Cell outer membrane</keyword>
<keyword evidence="12 20" id="KW-0378">Hydrolase</keyword>
<comment type="subunit">
    <text evidence="4 20">Homodimer; dimerization is reversible, and the dimeric form is the active one.</text>
</comment>
<evidence type="ECO:0000256" key="5">
    <source>
        <dbReference type="ARBA" id="ARBA00013179"/>
    </source>
</evidence>
<evidence type="ECO:0000256" key="15">
    <source>
        <dbReference type="ARBA" id="ARBA00023098"/>
    </source>
</evidence>
<evidence type="ECO:0000256" key="19">
    <source>
        <dbReference type="PIRSR" id="PIRSR603187-2"/>
    </source>
</evidence>
<keyword evidence="11" id="KW-0732">Signal</keyword>
<evidence type="ECO:0000256" key="10">
    <source>
        <dbReference type="ARBA" id="ARBA00022723"/>
    </source>
</evidence>
<comment type="function">
    <text evidence="20">Hydrolysis of phosphatidylcholine with phospholipase A2 (EC 3.1.1.4) and phospholipase A1 (EC 3.1.1.32) activities.</text>
</comment>
<evidence type="ECO:0000256" key="4">
    <source>
        <dbReference type="ARBA" id="ARBA00011702"/>
    </source>
</evidence>
<evidence type="ECO:0000256" key="20">
    <source>
        <dbReference type="RuleBase" id="RU366027"/>
    </source>
</evidence>
<feature type="active site" description="Nucleophile" evidence="18">
    <location>
        <position position="195"/>
    </location>
</feature>
<evidence type="ECO:0000256" key="18">
    <source>
        <dbReference type="PIRSR" id="PIRSR603187-1"/>
    </source>
</evidence>
<evidence type="ECO:0000256" key="3">
    <source>
        <dbReference type="ARBA" id="ARBA00010525"/>
    </source>
</evidence>
<feature type="binding site" description="in dimeric form" evidence="19">
    <location>
        <position position="198"/>
    </location>
    <ligand>
        <name>Ca(2+)</name>
        <dbReference type="ChEBI" id="CHEBI:29108"/>
        <label>1</label>
    </ligand>
</feature>
<dbReference type="EMBL" id="SLWX01000008">
    <property type="protein sequence ID" value="TCO75464.1"/>
    <property type="molecule type" value="Genomic_DNA"/>
</dbReference>
<evidence type="ECO:0000256" key="1">
    <source>
        <dbReference type="ARBA" id="ARBA00000111"/>
    </source>
</evidence>